<dbReference type="Gene3D" id="1.10.10.10">
    <property type="entry name" value="Winged helix-like DNA-binding domain superfamily/Winged helix DNA-binding domain"/>
    <property type="match status" value="1"/>
</dbReference>
<dbReference type="Pfam" id="PF01022">
    <property type="entry name" value="HTH_5"/>
    <property type="match status" value="1"/>
</dbReference>
<organism evidence="5 6">
    <name type="scientific">Haloplanus rallus</name>
    <dbReference type="NCBI Taxonomy" id="1816183"/>
    <lineage>
        <taxon>Archaea</taxon>
        <taxon>Methanobacteriati</taxon>
        <taxon>Methanobacteriota</taxon>
        <taxon>Stenosarchaea group</taxon>
        <taxon>Halobacteria</taxon>
        <taxon>Halobacteriales</taxon>
        <taxon>Haloferacaceae</taxon>
        <taxon>Haloplanus</taxon>
    </lineage>
</organism>
<dbReference type="PANTHER" id="PTHR33154">
    <property type="entry name" value="TRANSCRIPTIONAL REGULATOR, ARSR FAMILY"/>
    <property type="match status" value="1"/>
</dbReference>
<name>A0A6B9F147_9EURY</name>
<feature type="domain" description="HTH arsR-type" evidence="4">
    <location>
        <begin position="4"/>
        <end position="98"/>
    </location>
</feature>
<dbReference type="PROSITE" id="PS50987">
    <property type="entry name" value="HTH_ARSR_2"/>
    <property type="match status" value="1"/>
</dbReference>
<dbReference type="InterPro" id="IPR051081">
    <property type="entry name" value="HTH_MetalResp_TranReg"/>
</dbReference>
<evidence type="ECO:0000313" key="5">
    <source>
        <dbReference type="EMBL" id="QGX93946.1"/>
    </source>
</evidence>
<sequence length="109" mass="12306">MTDPDDALYERHAEFCKMFSNPKRLRILHLLKDGEYSVGEISDETGVSQPTVSQHLRKMRDQGVVTKRGAGLNNYYSIADERIIEGMNTMRDVLLDQMADDAAVSEQNG</sequence>
<keyword evidence="1" id="KW-0805">Transcription regulation</keyword>
<dbReference type="PRINTS" id="PR00778">
    <property type="entry name" value="HTHARSR"/>
</dbReference>
<evidence type="ECO:0000313" key="6">
    <source>
        <dbReference type="Proteomes" id="UP000428325"/>
    </source>
</evidence>
<dbReference type="KEGG" id="hra:EI982_03705"/>
<dbReference type="AlphaFoldDB" id="A0A6B9F147"/>
<gene>
    <name evidence="5" type="ORF">EI982_03705</name>
</gene>
<proteinExistence type="predicted"/>
<dbReference type="InterPro" id="IPR036388">
    <property type="entry name" value="WH-like_DNA-bd_sf"/>
</dbReference>
<dbReference type="GO" id="GO:0003700">
    <property type="term" value="F:DNA-binding transcription factor activity"/>
    <property type="evidence" value="ECO:0007669"/>
    <property type="project" value="InterPro"/>
</dbReference>
<dbReference type="GO" id="GO:0003677">
    <property type="term" value="F:DNA binding"/>
    <property type="evidence" value="ECO:0007669"/>
    <property type="project" value="UniProtKB-KW"/>
</dbReference>
<evidence type="ECO:0000256" key="2">
    <source>
        <dbReference type="ARBA" id="ARBA00023125"/>
    </source>
</evidence>
<keyword evidence="3" id="KW-0804">Transcription</keyword>
<dbReference type="InterPro" id="IPR036390">
    <property type="entry name" value="WH_DNA-bd_sf"/>
</dbReference>
<dbReference type="InterPro" id="IPR001845">
    <property type="entry name" value="HTH_ArsR_DNA-bd_dom"/>
</dbReference>
<keyword evidence="2" id="KW-0238">DNA-binding</keyword>
<evidence type="ECO:0000256" key="1">
    <source>
        <dbReference type="ARBA" id="ARBA00023015"/>
    </source>
</evidence>
<accession>A0A6B9F147</accession>
<evidence type="ECO:0000256" key="3">
    <source>
        <dbReference type="ARBA" id="ARBA00023163"/>
    </source>
</evidence>
<dbReference type="EMBL" id="CP034345">
    <property type="protein sequence ID" value="QGX93946.1"/>
    <property type="molecule type" value="Genomic_DNA"/>
</dbReference>
<dbReference type="InterPro" id="IPR011991">
    <property type="entry name" value="ArsR-like_HTH"/>
</dbReference>
<dbReference type="NCBIfam" id="NF033788">
    <property type="entry name" value="HTH_metalloreg"/>
    <property type="match status" value="1"/>
</dbReference>
<reference evidence="5 6" key="1">
    <citation type="submission" date="2018-12" db="EMBL/GenBank/DDBJ databases">
        <title>Complete genome sequence of Haloplanus rallus MBLA0036.</title>
        <authorList>
            <person name="Nam Y.-d."/>
            <person name="Kang J."/>
            <person name="Chung W.-H."/>
            <person name="Park Y.S."/>
        </authorList>
    </citation>
    <scope>NUCLEOTIDE SEQUENCE [LARGE SCALE GENOMIC DNA]</scope>
    <source>
        <strain evidence="5 6">MBLA0036</strain>
    </source>
</reference>
<dbReference type="PANTHER" id="PTHR33154:SF33">
    <property type="entry name" value="TRANSCRIPTIONAL REPRESSOR SDPR"/>
    <property type="match status" value="1"/>
</dbReference>
<dbReference type="SMART" id="SM00418">
    <property type="entry name" value="HTH_ARSR"/>
    <property type="match status" value="1"/>
</dbReference>
<dbReference type="OrthoDB" id="46231at2157"/>
<dbReference type="SUPFAM" id="SSF46785">
    <property type="entry name" value="Winged helix' DNA-binding domain"/>
    <property type="match status" value="1"/>
</dbReference>
<dbReference type="GeneID" id="72739410"/>
<dbReference type="CDD" id="cd00090">
    <property type="entry name" value="HTH_ARSR"/>
    <property type="match status" value="1"/>
</dbReference>
<protein>
    <submittedName>
        <fullName evidence="5">ArsR family transcriptional regulator</fullName>
    </submittedName>
</protein>
<dbReference type="Proteomes" id="UP000428325">
    <property type="component" value="Chromosome"/>
</dbReference>
<keyword evidence="6" id="KW-1185">Reference proteome</keyword>
<evidence type="ECO:0000259" key="4">
    <source>
        <dbReference type="PROSITE" id="PS50987"/>
    </source>
</evidence>
<dbReference type="RefSeq" id="WP_157688183.1">
    <property type="nucleotide sequence ID" value="NZ_CP034345.1"/>
</dbReference>